<dbReference type="GO" id="GO:0016020">
    <property type="term" value="C:membrane"/>
    <property type="evidence" value="ECO:0007669"/>
    <property type="project" value="InterPro"/>
</dbReference>
<proteinExistence type="predicted"/>
<evidence type="ECO:0000256" key="1">
    <source>
        <dbReference type="ARBA" id="ARBA00022692"/>
    </source>
</evidence>
<keyword evidence="1 3" id="KW-0812">Transmembrane</keyword>
<accession>A0A1C0Y636</accession>
<evidence type="ECO:0000313" key="4">
    <source>
        <dbReference type="EMBL" id="OCS82616.1"/>
    </source>
</evidence>
<dbReference type="Gene3D" id="1.10.1760.20">
    <property type="match status" value="1"/>
</dbReference>
<feature type="transmembrane region" description="Helical" evidence="3">
    <location>
        <begin position="156"/>
        <end position="176"/>
    </location>
</feature>
<keyword evidence="2 3" id="KW-1133">Transmembrane helix</keyword>
<evidence type="ECO:0000313" key="5">
    <source>
        <dbReference type="Proteomes" id="UP000093199"/>
    </source>
</evidence>
<feature type="transmembrane region" description="Helical" evidence="3">
    <location>
        <begin position="18"/>
        <end position="37"/>
    </location>
</feature>
<dbReference type="Proteomes" id="UP000093199">
    <property type="component" value="Unassembled WGS sequence"/>
</dbReference>
<name>A0A1C0Y636_9BACL</name>
<evidence type="ECO:0000256" key="3">
    <source>
        <dbReference type="SAM" id="Phobius"/>
    </source>
</evidence>
<dbReference type="PANTHER" id="PTHR37815">
    <property type="entry name" value="UPF0397 PROTEIN BC_2624-RELATED"/>
    <property type="match status" value="1"/>
</dbReference>
<feature type="transmembrane region" description="Helical" evidence="3">
    <location>
        <begin position="44"/>
        <end position="62"/>
    </location>
</feature>
<gene>
    <name evidence="4" type="ORF">A6M13_07005</name>
</gene>
<feature type="transmembrane region" description="Helical" evidence="3">
    <location>
        <begin position="68"/>
        <end position="87"/>
    </location>
</feature>
<dbReference type="InterPro" id="IPR009825">
    <property type="entry name" value="ECF_substrate-spec-like"/>
</dbReference>
<dbReference type="AlphaFoldDB" id="A0A1C0Y636"/>
<dbReference type="EMBL" id="MASJ01000040">
    <property type="protein sequence ID" value="OCS82616.1"/>
    <property type="molecule type" value="Genomic_DNA"/>
</dbReference>
<dbReference type="STRING" id="33978.A6M13_07005"/>
<dbReference type="Pfam" id="PF07155">
    <property type="entry name" value="ECF-ribofla_trS"/>
    <property type="match status" value="1"/>
</dbReference>
<keyword evidence="5" id="KW-1185">Reference proteome</keyword>
<dbReference type="PANTHER" id="PTHR37815:SF3">
    <property type="entry name" value="UPF0397 PROTEIN SPR0429"/>
    <property type="match status" value="1"/>
</dbReference>
<dbReference type="OrthoDB" id="411368at2"/>
<comment type="caution">
    <text evidence="4">The sequence shown here is derived from an EMBL/GenBank/DDBJ whole genome shotgun (WGS) entry which is preliminary data.</text>
</comment>
<reference evidence="4 5" key="1">
    <citation type="submission" date="2016-07" db="EMBL/GenBank/DDBJ databases">
        <title>Caryophanon tenue genome sequencing.</title>
        <authorList>
            <person name="Verma A."/>
            <person name="Pal Y."/>
            <person name="Krishnamurthi S."/>
        </authorList>
    </citation>
    <scope>NUCLEOTIDE SEQUENCE [LARGE SCALE GENOMIC DNA]</scope>
    <source>
        <strain evidence="4 5">DSM 14152</strain>
    </source>
</reference>
<sequence length="180" mass="19184">MTTFQSTRSKQTTTTLDLIQTAMMIGLVFSATAFLSIKLPIAANGGLVHLGSAMLFIVAILFGPKKGALAGAIGMGLFDVLGGWLLWSPITLVARGLQGYIIGKIAHGASRRGRHTGWNIVGMLVSIPVMLVVYYIGEGILYGLWLAPLASIPGNIVQNFLGVAIAIPVCLALRNVRYFR</sequence>
<protein>
    <submittedName>
        <fullName evidence="4">ECF transporter S component</fullName>
    </submittedName>
</protein>
<organism evidence="4 5">
    <name type="scientific">Caryophanon tenue</name>
    <dbReference type="NCBI Taxonomy" id="33978"/>
    <lineage>
        <taxon>Bacteria</taxon>
        <taxon>Bacillati</taxon>
        <taxon>Bacillota</taxon>
        <taxon>Bacilli</taxon>
        <taxon>Bacillales</taxon>
        <taxon>Caryophanaceae</taxon>
        <taxon>Caryophanon</taxon>
    </lineage>
</organism>
<evidence type="ECO:0000256" key="2">
    <source>
        <dbReference type="ARBA" id="ARBA00022989"/>
    </source>
</evidence>
<keyword evidence="3" id="KW-0472">Membrane</keyword>
<feature type="transmembrane region" description="Helical" evidence="3">
    <location>
        <begin position="117"/>
        <end position="136"/>
    </location>
</feature>
<dbReference type="RefSeq" id="WP_066548353.1">
    <property type="nucleotide sequence ID" value="NZ_MASJ01000040.1"/>
</dbReference>